<dbReference type="Pfam" id="PF00535">
    <property type="entry name" value="Glycos_transf_2"/>
    <property type="match status" value="1"/>
</dbReference>
<dbReference type="InterPro" id="IPR001173">
    <property type="entry name" value="Glyco_trans_2-like"/>
</dbReference>
<keyword evidence="1" id="KW-0812">Transmembrane</keyword>
<dbReference type="PANTHER" id="PTHR48090">
    <property type="entry name" value="UNDECAPRENYL-PHOSPHATE 4-DEOXY-4-FORMAMIDO-L-ARABINOSE TRANSFERASE-RELATED"/>
    <property type="match status" value="1"/>
</dbReference>
<proteinExistence type="predicted"/>
<name>A0A916X8B8_9HYPH</name>
<feature type="domain" description="Glycosyltransferase 2-like" evidence="2">
    <location>
        <begin position="23"/>
        <end position="173"/>
    </location>
</feature>
<dbReference type="AlphaFoldDB" id="A0A916X8B8"/>
<evidence type="ECO:0000259" key="2">
    <source>
        <dbReference type="Pfam" id="PF00535"/>
    </source>
</evidence>
<dbReference type="InterPro" id="IPR029044">
    <property type="entry name" value="Nucleotide-diphossugar_trans"/>
</dbReference>
<gene>
    <name evidence="3" type="ORF">GCM10010994_11630</name>
</gene>
<dbReference type="Proteomes" id="UP000637002">
    <property type="component" value="Unassembled WGS sequence"/>
</dbReference>
<keyword evidence="1" id="KW-0472">Membrane</keyword>
<dbReference type="InterPro" id="IPR050256">
    <property type="entry name" value="Glycosyltransferase_2"/>
</dbReference>
<keyword evidence="3" id="KW-0808">Transferase</keyword>
<comment type="caution">
    <text evidence="3">The sequence shown here is derived from an EMBL/GenBank/DDBJ whole genome shotgun (WGS) entry which is preliminary data.</text>
</comment>
<dbReference type="GO" id="GO:0016740">
    <property type="term" value="F:transferase activity"/>
    <property type="evidence" value="ECO:0007669"/>
    <property type="project" value="UniProtKB-KW"/>
</dbReference>
<reference evidence="3" key="2">
    <citation type="submission" date="2020-09" db="EMBL/GenBank/DDBJ databases">
        <authorList>
            <person name="Sun Q."/>
            <person name="Zhou Y."/>
        </authorList>
    </citation>
    <scope>NUCLEOTIDE SEQUENCE</scope>
    <source>
        <strain evidence="3">CGMCC 1.12919</strain>
    </source>
</reference>
<sequence length="325" mass="35508">MNQPLASPGIAGTGRAARPRIAVLVPCFNEAAAIGKVVRDFGTHLPDAAIYVYDNNSTDDTAAIARAAGAIVRREPRQGKGYVVRRMFADVEADVYILVDGDDTYDAGAAPDLVARLLAERADFVNAARDAADGAAYRRGHRWGNRLLSGIVQSVFGRQFEDMLSGYKVLSRRFVKSFPATSGGFETETELAIHCLELRMPSLELRARYKERPENSESKLRTVRDGTRILWLIARLVKDERPLLFFGTAGLLAVIAGIVIGVPVIYEFLETHLVPRLPTAVLATSLVLVGVLSIAAGLILDMVTKTRHNMMRLAYLAIPVFDDGL</sequence>
<dbReference type="EMBL" id="BMGG01000002">
    <property type="protein sequence ID" value="GGC54325.1"/>
    <property type="molecule type" value="Genomic_DNA"/>
</dbReference>
<dbReference type="RefSeq" id="WP_188608201.1">
    <property type="nucleotide sequence ID" value="NZ_BMGG01000002.1"/>
</dbReference>
<keyword evidence="4" id="KW-1185">Reference proteome</keyword>
<keyword evidence="1" id="KW-1133">Transmembrane helix</keyword>
<feature type="transmembrane region" description="Helical" evidence="1">
    <location>
        <begin position="243"/>
        <end position="266"/>
    </location>
</feature>
<accession>A0A916X8B8</accession>
<organism evidence="3 4">
    <name type="scientific">Chelatococcus reniformis</name>
    <dbReference type="NCBI Taxonomy" id="1494448"/>
    <lineage>
        <taxon>Bacteria</taxon>
        <taxon>Pseudomonadati</taxon>
        <taxon>Pseudomonadota</taxon>
        <taxon>Alphaproteobacteria</taxon>
        <taxon>Hyphomicrobiales</taxon>
        <taxon>Chelatococcaceae</taxon>
        <taxon>Chelatococcus</taxon>
    </lineage>
</organism>
<evidence type="ECO:0000313" key="3">
    <source>
        <dbReference type="EMBL" id="GGC54325.1"/>
    </source>
</evidence>
<reference evidence="3" key="1">
    <citation type="journal article" date="2014" name="Int. J. Syst. Evol. Microbiol.">
        <title>Complete genome sequence of Corynebacterium casei LMG S-19264T (=DSM 44701T), isolated from a smear-ripened cheese.</title>
        <authorList>
            <consortium name="US DOE Joint Genome Institute (JGI-PGF)"/>
            <person name="Walter F."/>
            <person name="Albersmeier A."/>
            <person name="Kalinowski J."/>
            <person name="Ruckert C."/>
        </authorList>
    </citation>
    <scope>NUCLEOTIDE SEQUENCE</scope>
    <source>
        <strain evidence="3">CGMCC 1.12919</strain>
    </source>
</reference>
<evidence type="ECO:0000313" key="4">
    <source>
        <dbReference type="Proteomes" id="UP000637002"/>
    </source>
</evidence>
<evidence type="ECO:0000256" key="1">
    <source>
        <dbReference type="SAM" id="Phobius"/>
    </source>
</evidence>
<dbReference type="SUPFAM" id="SSF53448">
    <property type="entry name" value="Nucleotide-diphospho-sugar transferases"/>
    <property type="match status" value="1"/>
</dbReference>
<dbReference type="Gene3D" id="3.90.550.10">
    <property type="entry name" value="Spore Coat Polysaccharide Biosynthesis Protein SpsA, Chain A"/>
    <property type="match status" value="1"/>
</dbReference>
<protein>
    <submittedName>
        <fullName evidence="3">Glycosyl transferase</fullName>
    </submittedName>
</protein>
<dbReference type="CDD" id="cd04179">
    <property type="entry name" value="DPM_DPG-synthase_like"/>
    <property type="match status" value="1"/>
</dbReference>
<feature type="transmembrane region" description="Helical" evidence="1">
    <location>
        <begin position="278"/>
        <end position="303"/>
    </location>
</feature>
<dbReference type="PANTHER" id="PTHR48090:SF7">
    <property type="entry name" value="RFBJ PROTEIN"/>
    <property type="match status" value="1"/>
</dbReference>